<evidence type="ECO:0000313" key="5">
    <source>
        <dbReference type="Proteomes" id="UP000272908"/>
    </source>
</evidence>
<dbReference type="OrthoDB" id="9807264at2"/>
<sequence>MQISPEEARLKRLKMRSWRRGMKEMDLILGPFADTALAGLSEPELAAYESLLEENDQDLYLWVTGARDAPQAHGPMLETIRGVVESRQS</sequence>
<proteinExistence type="inferred from homology"/>
<accession>A0A3B0MPW2</accession>
<name>A0A3B0MPW2_9RHOB</name>
<evidence type="ECO:0000256" key="3">
    <source>
        <dbReference type="ARBA" id="ARBA00023186"/>
    </source>
</evidence>
<dbReference type="RefSeq" id="WP_121096129.1">
    <property type="nucleotide sequence ID" value="NZ_UIHC01000035.1"/>
</dbReference>
<dbReference type="AlphaFoldDB" id="A0A3B0MPW2"/>
<dbReference type="SUPFAM" id="SSF109910">
    <property type="entry name" value="YgfY-like"/>
    <property type="match status" value="1"/>
</dbReference>
<evidence type="ECO:0000256" key="2">
    <source>
        <dbReference type="ARBA" id="ARBA00019418"/>
    </source>
</evidence>
<gene>
    <name evidence="4" type="primary">sdhE</name>
    <name evidence="4" type="ORF">ROE7235_02815</name>
</gene>
<dbReference type="InterPro" id="IPR005631">
    <property type="entry name" value="SDH"/>
</dbReference>
<organism evidence="4 5">
    <name type="scientific">Roseinatronobacter ekhonensis</name>
    <dbReference type="NCBI Taxonomy" id="254356"/>
    <lineage>
        <taxon>Bacteria</taxon>
        <taxon>Pseudomonadati</taxon>
        <taxon>Pseudomonadota</taxon>
        <taxon>Alphaproteobacteria</taxon>
        <taxon>Rhodobacterales</taxon>
        <taxon>Paracoccaceae</taxon>
        <taxon>Roseinatronobacter</taxon>
    </lineage>
</organism>
<evidence type="ECO:0000256" key="1">
    <source>
        <dbReference type="ARBA" id="ARBA00008571"/>
    </source>
</evidence>
<dbReference type="GO" id="GO:0006099">
    <property type="term" value="P:tricarboxylic acid cycle"/>
    <property type="evidence" value="ECO:0007669"/>
    <property type="project" value="TreeGrafter"/>
</dbReference>
<dbReference type="EMBL" id="UIHC01000035">
    <property type="protein sequence ID" value="SUZ33047.1"/>
    <property type="molecule type" value="Genomic_DNA"/>
</dbReference>
<evidence type="ECO:0000313" key="4">
    <source>
        <dbReference type="EMBL" id="SUZ33047.1"/>
    </source>
</evidence>
<comment type="similarity">
    <text evidence="1">Belongs to the SdhE FAD assembly factor family.</text>
</comment>
<dbReference type="Pfam" id="PF03937">
    <property type="entry name" value="Sdh5"/>
    <property type="match status" value="1"/>
</dbReference>
<dbReference type="Gene3D" id="1.10.150.250">
    <property type="entry name" value="Flavinator of succinate dehydrogenase"/>
    <property type="match status" value="1"/>
</dbReference>
<keyword evidence="5" id="KW-1185">Reference proteome</keyword>
<dbReference type="InterPro" id="IPR036714">
    <property type="entry name" value="SDH_sf"/>
</dbReference>
<reference evidence="5" key="1">
    <citation type="submission" date="2018-08" db="EMBL/GenBank/DDBJ databases">
        <authorList>
            <person name="Rodrigo-Torres L."/>
            <person name="Arahal R. D."/>
            <person name="Lucena T."/>
        </authorList>
    </citation>
    <scope>NUCLEOTIDE SEQUENCE [LARGE SCALE GENOMIC DNA]</scope>
    <source>
        <strain evidence="5">CECT 7235</strain>
    </source>
</reference>
<keyword evidence="3" id="KW-0143">Chaperone</keyword>
<dbReference type="PANTHER" id="PTHR12469">
    <property type="entry name" value="PROTEIN EMI5 HOMOLOG, MITOCHONDRIAL"/>
    <property type="match status" value="1"/>
</dbReference>
<dbReference type="PANTHER" id="PTHR12469:SF2">
    <property type="entry name" value="SUCCINATE DEHYDROGENASE ASSEMBLY FACTOR 2, MITOCHONDRIAL"/>
    <property type="match status" value="1"/>
</dbReference>
<protein>
    <recommendedName>
        <fullName evidence="2">FAD assembly factor SdhE</fullName>
    </recommendedName>
</protein>
<dbReference type="Proteomes" id="UP000272908">
    <property type="component" value="Unassembled WGS sequence"/>
</dbReference>